<dbReference type="EMBL" id="JO841753">
    <property type="protein sequence ID" value="AEO33370.1"/>
    <property type="molecule type" value="mRNA"/>
</dbReference>
<dbReference type="AlphaFoldDB" id="G3MIQ2"/>
<dbReference type="InterPro" id="IPR051135">
    <property type="entry name" value="Gal/GlcNAc/GalNAc_ST"/>
</dbReference>
<accession>G3MIQ2</accession>
<dbReference type="GO" id="GO:0006044">
    <property type="term" value="P:N-acetylglucosamine metabolic process"/>
    <property type="evidence" value="ECO:0007669"/>
    <property type="project" value="TreeGrafter"/>
</dbReference>
<sequence>SSCTMKDELGCMVALKFRSVGYVLLAMGFFLVFYTAFTGKSNPKSKNCECLLSEDSTEKTQALANITKVRFLTGHDENWRDPGSLNAVGSHEVTTLDSSLESPLPIAFQKALQQYPVVAPNNVRIVLIASYYRSGSSFFGELLSSGPMTYFYYEPLQPFTVSGRIRPGRQSLAFAVLDELVRCRMYNVPLLTLWQENRPEYKHNRFLVDVCDNGPSCSSPGHISALCARAKTQVFKFTRLSIPQIVAWVNRNSDIAENIRVVYLVRDPRATYASRLNMSWCSKDEECGDPKALCTQMRQDLNAYERLKLERWWLSRIHMVRFEDVATDPIYQARRLFDRLGLDYGPSVVSFVKNHTVASEEDLKNPYSTRRNARHAISSSWTKKLSKESIDAVNTVCSDILHRLGYSHAGSDARR</sequence>
<evidence type="ECO:0000313" key="3">
    <source>
        <dbReference type="EMBL" id="AEO33370.1"/>
    </source>
</evidence>
<dbReference type="InterPro" id="IPR027417">
    <property type="entry name" value="P-loop_NTPase"/>
</dbReference>
<evidence type="ECO:0000259" key="2">
    <source>
        <dbReference type="Pfam" id="PF00685"/>
    </source>
</evidence>
<dbReference type="GO" id="GO:0001517">
    <property type="term" value="F:N-acetylglucosamine 6-O-sulfotransferase activity"/>
    <property type="evidence" value="ECO:0007669"/>
    <property type="project" value="TreeGrafter"/>
</dbReference>
<keyword evidence="1" id="KW-1133">Transmembrane helix</keyword>
<dbReference type="PANTHER" id="PTHR10704:SF44">
    <property type="entry name" value="LD35051P-RELATED"/>
    <property type="match status" value="1"/>
</dbReference>
<reference evidence="3" key="1">
    <citation type="journal article" date="2011" name="PLoS ONE">
        <title>A deep insight into the sialotranscriptome of the gulf coast tick, Amblyomma maculatum.</title>
        <authorList>
            <person name="Karim S."/>
            <person name="Singh P."/>
            <person name="Ribeiro J.M."/>
        </authorList>
    </citation>
    <scope>NUCLEOTIDE SEQUENCE</scope>
    <source>
        <tissue evidence="3">Salivary gland</tissue>
    </source>
</reference>
<dbReference type="InterPro" id="IPR000863">
    <property type="entry name" value="Sulfotransferase_dom"/>
</dbReference>
<protein>
    <recommendedName>
        <fullName evidence="2">Sulfotransferase domain-containing protein</fullName>
    </recommendedName>
</protein>
<feature type="transmembrane region" description="Helical" evidence="1">
    <location>
        <begin position="20"/>
        <end position="37"/>
    </location>
</feature>
<organism evidence="3">
    <name type="scientific">Amblyomma maculatum</name>
    <name type="common">Gulf Coast tick</name>
    <dbReference type="NCBI Taxonomy" id="34609"/>
    <lineage>
        <taxon>Eukaryota</taxon>
        <taxon>Metazoa</taxon>
        <taxon>Ecdysozoa</taxon>
        <taxon>Arthropoda</taxon>
        <taxon>Chelicerata</taxon>
        <taxon>Arachnida</taxon>
        <taxon>Acari</taxon>
        <taxon>Parasitiformes</taxon>
        <taxon>Ixodida</taxon>
        <taxon>Ixodoidea</taxon>
        <taxon>Ixodidae</taxon>
        <taxon>Amblyomminae</taxon>
        <taxon>Amblyomma</taxon>
    </lineage>
</organism>
<keyword evidence="1" id="KW-0812">Transmembrane</keyword>
<dbReference type="PANTHER" id="PTHR10704">
    <property type="entry name" value="CARBOHYDRATE SULFOTRANSFERASE"/>
    <property type="match status" value="1"/>
</dbReference>
<proteinExistence type="evidence at transcript level"/>
<evidence type="ECO:0000256" key="1">
    <source>
        <dbReference type="SAM" id="Phobius"/>
    </source>
</evidence>
<dbReference type="Gene3D" id="3.40.50.300">
    <property type="entry name" value="P-loop containing nucleotide triphosphate hydrolases"/>
    <property type="match status" value="1"/>
</dbReference>
<feature type="domain" description="Sulfotransferase" evidence="2">
    <location>
        <begin position="126"/>
        <end position="404"/>
    </location>
</feature>
<feature type="non-terminal residue" evidence="3">
    <location>
        <position position="1"/>
    </location>
</feature>
<dbReference type="SUPFAM" id="SSF52540">
    <property type="entry name" value="P-loop containing nucleoside triphosphate hydrolases"/>
    <property type="match status" value="1"/>
</dbReference>
<dbReference type="GO" id="GO:0006790">
    <property type="term" value="P:sulfur compound metabolic process"/>
    <property type="evidence" value="ECO:0007669"/>
    <property type="project" value="TreeGrafter"/>
</dbReference>
<dbReference type="Pfam" id="PF00685">
    <property type="entry name" value="Sulfotransfer_1"/>
    <property type="match status" value="1"/>
</dbReference>
<name>G3MIQ2_AMBMU</name>
<keyword evidence="1" id="KW-0472">Membrane</keyword>